<protein>
    <recommendedName>
        <fullName evidence="10">ATP-dependent helicase/deoxyribonuclease subunit B</fullName>
        <ecNumber evidence="10">3.1.-.-</ecNumber>
    </recommendedName>
    <alternativeName>
        <fullName evidence="10">ATP-dependent helicase/nuclease subunit RexB</fullName>
    </alternativeName>
</protein>
<comment type="miscellaneous">
    <text evidence="10">Despite having helicase-like domains, this subunit does not have helicase activity.</text>
</comment>
<dbReference type="Pfam" id="PF12705">
    <property type="entry name" value="PDDEXK_1"/>
    <property type="match status" value="1"/>
</dbReference>
<keyword evidence="2 10" id="KW-0547">Nucleotide-binding</keyword>
<dbReference type="PATRIC" id="fig|1423779.3.peg.1026"/>
<evidence type="ECO:0000259" key="11">
    <source>
        <dbReference type="Pfam" id="PF12705"/>
    </source>
</evidence>
<feature type="domain" description="PD-(D/E)XK endonuclease-like" evidence="11">
    <location>
        <begin position="853"/>
        <end position="1152"/>
    </location>
</feature>
<dbReference type="GO" id="GO:0004386">
    <property type="term" value="F:helicase activity"/>
    <property type="evidence" value="ECO:0007669"/>
    <property type="project" value="UniProtKB-KW"/>
</dbReference>
<comment type="caution">
    <text evidence="10">Lacks conserved residue(s) required for the propagation of feature annotation.</text>
</comment>
<dbReference type="EMBL" id="AZGE01000024">
    <property type="protein sequence ID" value="KRM14643.1"/>
    <property type="molecule type" value="Genomic_DNA"/>
</dbReference>
<dbReference type="InterPro" id="IPR049035">
    <property type="entry name" value="ADDB_N"/>
</dbReference>
<keyword evidence="4 10" id="KW-0378">Hydrolase</keyword>
<dbReference type="InterPro" id="IPR038726">
    <property type="entry name" value="PDDEXK_AddAB-type"/>
</dbReference>
<accession>A0A0R1WI75</accession>
<dbReference type="Gene3D" id="3.90.320.10">
    <property type="match status" value="1"/>
</dbReference>
<keyword evidence="8 10" id="KW-0238">DNA-binding</keyword>
<dbReference type="Proteomes" id="UP000050973">
    <property type="component" value="Unassembled WGS sequence"/>
</dbReference>
<evidence type="ECO:0000256" key="6">
    <source>
        <dbReference type="ARBA" id="ARBA00022839"/>
    </source>
</evidence>
<dbReference type="Gene3D" id="3.40.50.300">
    <property type="entry name" value="P-loop containing nucleotide triphosphate hydrolases"/>
    <property type="match status" value="3"/>
</dbReference>
<evidence type="ECO:0000256" key="1">
    <source>
        <dbReference type="ARBA" id="ARBA00022722"/>
    </source>
</evidence>
<dbReference type="Pfam" id="PF21445">
    <property type="entry name" value="ADDB_N"/>
    <property type="match status" value="1"/>
</dbReference>
<dbReference type="GO" id="GO:0000724">
    <property type="term" value="P:double-strand break repair via homologous recombination"/>
    <property type="evidence" value="ECO:0007669"/>
    <property type="project" value="UniProtKB-UniRule"/>
</dbReference>
<comment type="subunit">
    <text evidence="10">Heterodimer of AddA and RexB.</text>
</comment>
<dbReference type="SUPFAM" id="SSF52540">
    <property type="entry name" value="P-loop containing nucleoside triphosphate hydrolases"/>
    <property type="match status" value="1"/>
</dbReference>
<evidence type="ECO:0000256" key="9">
    <source>
        <dbReference type="ARBA" id="ARBA00023204"/>
    </source>
</evidence>
<dbReference type="AlphaFoldDB" id="A0A0R1WI75"/>
<evidence type="ECO:0000256" key="2">
    <source>
        <dbReference type="ARBA" id="ARBA00022741"/>
    </source>
</evidence>
<keyword evidence="5 10" id="KW-0347">Helicase</keyword>
<name>A0A0R1WI75_9LACO</name>
<keyword evidence="3 10" id="KW-0227">DNA damage</keyword>
<evidence type="ECO:0000313" key="14">
    <source>
        <dbReference type="Proteomes" id="UP000050973"/>
    </source>
</evidence>
<dbReference type="RefSeq" id="WP_056984693.1">
    <property type="nucleotide sequence ID" value="NZ_AZGE01000024.1"/>
</dbReference>
<evidence type="ECO:0000256" key="4">
    <source>
        <dbReference type="ARBA" id="ARBA00022801"/>
    </source>
</evidence>
<evidence type="ECO:0000256" key="5">
    <source>
        <dbReference type="ARBA" id="ARBA00022806"/>
    </source>
</evidence>
<dbReference type="GO" id="GO:0003690">
    <property type="term" value="F:double-stranded DNA binding"/>
    <property type="evidence" value="ECO:0007669"/>
    <property type="project" value="UniProtKB-UniRule"/>
</dbReference>
<dbReference type="InterPro" id="IPR011604">
    <property type="entry name" value="PDDEXK-like_dom_sf"/>
</dbReference>
<reference evidence="13 14" key="1">
    <citation type="journal article" date="2015" name="Genome Announc.">
        <title>Expanding the biotechnology potential of lactobacilli through comparative genomics of 213 strains and associated genera.</title>
        <authorList>
            <person name="Sun Z."/>
            <person name="Harris H.M."/>
            <person name="McCann A."/>
            <person name="Guo C."/>
            <person name="Argimon S."/>
            <person name="Zhang W."/>
            <person name="Yang X."/>
            <person name="Jeffery I.B."/>
            <person name="Cooney J.C."/>
            <person name="Kagawa T.F."/>
            <person name="Liu W."/>
            <person name="Song Y."/>
            <person name="Salvetti E."/>
            <person name="Wrobel A."/>
            <person name="Rasinkangas P."/>
            <person name="Parkhill J."/>
            <person name="Rea M.C."/>
            <person name="O'Sullivan O."/>
            <person name="Ritari J."/>
            <person name="Douillard F.P."/>
            <person name="Paul Ross R."/>
            <person name="Yang R."/>
            <person name="Briner A.E."/>
            <person name="Felis G.E."/>
            <person name="de Vos W.M."/>
            <person name="Barrangou R."/>
            <person name="Klaenhammer T.R."/>
            <person name="Caufield P.W."/>
            <person name="Cui Y."/>
            <person name="Zhang H."/>
            <person name="O'Toole P.W."/>
        </authorList>
    </citation>
    <scope>NUCLEOTIDE SEQUENCE [LARGE SCALE GENOMIC DNA]</scope>
    <source>
        <strain evidence="13 14">DSM 4864</strain>
    </source>
</reference>
<evidence type="ECO:0000256" key="7">
    <source>
        <dbReference type="ARBA" id="ARBA00022840"/>
    </source>
</evidence>
<evidence type="ECO:0000256" key="3">
    <source>
        <dbReference type="ARBA" id="ARBA00022763"/>
    </source>
</evidence>
<keyword evidence="6 10" id="KW-0269">Exonuclease</keyword>
<dbReference type="HAMAP" id="MF_01453">
    <property type="entry name" value="AddB_type2"/>
    <property type="match status" value="1"/>
</dbReference>
<evidence type="ECO:0000256" key="8">
    <source>
        <dbReference type="ARBA" id="ARBA00023125"/>
    </source>
</evidence>
<dbReference type="GO" id="GO:0008409">
    <property type="term" value="F:5'-3' exonuclease activity"/>
    <property type="evidence" value="ECO:0007669"/>
    <property type="project" value="UniProtKB-UniRule"/>
</dbReference>
<dbReference type="InterPro" id="IPR014141">
    <property type="entry name" value="DNA_helicase_suRexB"/>
</dbReference>
<dbReference type="InterPro" id="IPR027417">
    <property type="entry name" value="P-loop_NTPase"/>
</dbReference>
<evidence type="ECO:0000313" key="13">
    <source>
        <dbReference type="EMBL" id="KRM14643.1"/>
    </source>
</evidence>
<feature type="domain" description="ATP-dependent helicase/deoxyribonuclease subunit B N-terminal" evidence="12">
    <location>
        <begin position="6"/>
        <end position="307"/>
    </location>
</feature>
<evidence type="ECO:0000259" key="12">
    <source>
        <dbReference type="Pfam" id="PF21445"/>
    </source>
</evidence>
<comment type="similarity">
    <text evidence="10">Belongs to the helicase family. AddB/RexB type 2 subfamily.</text>
</comment>
<sequence length="1250" mass="140988">MGKLGFVIGTAAKDHQEVLVDQLADQLETAPAADTFFYIVPNHIKFQTEITVLDQLRAREGKGGADRFAASRVQVLSLSRLAWYLLRDTPALQRPRLSKIGLTMLVAKVVQDHAADLQLFASEAQQPGFIQKLTDQLTELANANVSAADLTALLRQAQHDDNASINQAWLAKMHDVELIYHAYEERVQGKFMGNTELYQQLAQFLQSQPAAKRMHFFIDRFAQFTPGEQQVVDAMILNGASTTVSFVLDRGYPDQTHPDQSELPGSTDLFYPAAMQYHRLWDFARQHPQEVDLVPNVLVATKDRVSPTLTAVDRFFADYIKKPLDLTAGNEAVDPADLQFITTVNRRTELERVATMIHQLVATKGYRYRDFLVLSRHLDKYQTLLAPTFAAHQIPVFNDHERRMDNHPLVTLLTALFNLPLYHYRTADIMQLLKTWLLAEYQPATGDYQVLDQDAVFATENWCLKRAVEGQRVWMDAESPLWQVGDSTAAPVNQLQEQLSRVRAFVADRIMSFFADLKTVTTGRELAAKTYQFLVDNGVVKRLTDWQKYQSTRDLDLARQPQQVWGTFCQILDEYVQLLGDTPVNADNFTATLTNFSELLQAGFAAAQYSQIPATLDQVMVSETGIVQNQDRKIVFMIGSTDDVMPEVQQQESLLTDQDKELLANYLDPATQYLPAGPQDQLRTEPFLHYSGMMTGTEKLIMLAPTASDDDQPLTPSAYLTDMARYFDQPVAAVPLVASPAGQQRVPDYVSTPAATLSQLVQVERQARNDQPKGPIVLAPGWQAVRQALVDEIAHLRHAPRAADQRAGRELAARLSLITAGFNYRNQVDDLGEQLAAALYLRHNHDQQILYSSISQLQDYYVNPYEYFLKYGLGLKKRDQLTMSVDRIGTFFHKAMEWFVSAVNADQQLSFAGLAENPAQLNDLIKRALAVAKDDQPDLAILTASSNQAAFQYQQLTRIVRTMLTILCWQAKYTAAQPLDTEIRFGRLGAAKEDDLRPLEYPLRPANTHVYLRGRIDRIDQLNQDNKDYLTVVDYKSGNRIFDLTAAYYGLSLQLLAYLNAISSNRHQLPARLNPTAGDLQLAGALYLHLSNPVINAAKLKPGTDLDTVRMQQHQYKGLLLNDPALLKQLDKNLDQQKSLLYPLRERGDKILGNKDALLVTPDQLAWLQNRNKQLIIGAGNDIVAGKVALKPYRLLTGSNWQTGLDYTDFGDIYQFDNMLDQQNYRQLDPRLAQDEFDQLAADDEEKGDK</sequence>
<proteinExistence type="inferred from homology"/>
<comment type="cofactor">
    <cofactor evidence="10">
        <name>Mg(2+)</name>
        <dbReference type="ChEBI" id="CHEBI:18420"/>
    </cofactor>
</comment>
<comment type="function">
    <text evidence="10">The heterodimer acts as both an ATP-dependent DNA helicase and an ATP-dependent, dual-direction single-stranded exonuclease. Recognizes the chi site generating a DNA molecule suitable for the initiation of homologous recombination. This subunit has 5' -&gt; 3' nuclease activity but not helicase activity.</text>
</comment>
<dbReference type="PANTHER" id="PTHR30591">
    <property type="entry name" value="RECBCD ENZYME SUBUNIT RECC"/>
    <property type="match status" value="1"/>
</dbReference>
<evidence type="ECO:0000256" key="10">
    <source>
        <dbReference type="HAMAP-Rule" id="MF_01453"/>
    </source>
</evidence>
<dbReference type="EC" id="3.1.-.-" evidence="10"/>
<keyword evidence="7 10" id="KW-0067">ATP-binding</keyword>
<dbReference type="PANTHER" id="PTHR30591:SF1">
    <property type="entry name" value="RECBCD ENZYME SUBUNIT RECC"/>
    <property type="match status" value="1"/>
</dbReference>
<keyword evidence="1 10" id="KW-0540">Nuclease</keyword>
<comment type="caution">
    <text evidence="13">The sequence shown here is derived from an EMBL/GenBank/DDBJ whole genome shotgun (WGS) entry which is preliminary data.</text>
</comment>
<keyword evidence="9 10" id="KW-0234">DNA repair</keyword>
<dbReference type="GO" id="GO:0005524">
    <property type="term" value="F:ATP binding"/>
    <property type="evidence" value="ECO:0007669"/>
    <property type="project" value="UniProtKB-UniRule"/>
</dbReference>
<gene>
    <name evidence="10" type="primary">rexB</name>
    <name evidence="13" type="ORF">FC49_GL001005</name>
</gene>
<dbReference type="GO" id="GO:0016817">
    <property type="term" value="F:hydrolase activity, acting on acid anhydrides"/>
    <property type="evidence" value="ECO:0007669"/>
    <property type="project" value="InterPro"/>
</dbReference>
<organism evidence="13 14">
    <name type="scientific">Limosilactobacillus oris DSM 4864</name>
    <dbReference type="NCBI Taxonomy" id="1423779"/>
    <lineage>
        <taxon>Bacteria</taxon>
        <taxon>Bacillati</taxon>
        <taxon>Bacillota</taxon>
        <taxon>Bacilli</taxon>
        <taxon>Lactobacillales</taxon>
        <taxon>Lactobacillaceae</taxon>
        <taxon>Limosilactobacillus</taxon>
    </lineage>
</organism>